<dbReference type="AlphaFoldDB" id="A0A4P9XNT9"/>
<accession>A0A4P9XNT9</accession>
<dbReference type="PANTHER" id="PTHR10845">
    <property type="entry name" value="REGULATOR OF G PROTEIN SIGNALING"/>
    <property type="match status" value="1"/>
</dbReference>
<dbReference type="PROSITE" id="PS50132">
    <property type="entry name" value="RGS"/>
    <property type="match status" value="1"/>
</dbReference>
<dbReference type="EMBL" id="KZ992694">
    <property type="protein sequence ID" value="RKP07615.1"/>
    <property type="molecule type" value="Genomic_DNA"/>
</dbReference>
<feature type="region of interest" description="Disordered" evidence="1">
    <location>
        <begin position="304"/>
        <end position="332"/>
    </location>
</feature>
<dbReference type="Pfam" id="PF00615">
    <property type="entry name" value="RGS"/>
    <property type="match status" value="1"/>
</dbReference>
<organism evidence="4 5">
    <name type="scientific">Thamnocephalis sphaerospora</name>
    <dbReference type="NCBI Taxonomy" id="78915"/>
    <lineage>
        <taxon>Eukaryota</taxon>
        <taxon>Fungi</taxon>
        <taxon>Fungi incertae sedis</taxon>
        <taxon>Zoopagomycota</taxon>
        <taxon>Zoopagomycotina</taxon>
        <taxon>Zoopagomycetes</taxon>
        <taxon>Zoopagales</taxon>
        <taxon>Sigmoideomycetaceae</taxon>
        <taxon>Thamnocephalis</taxon>
    </lineage>
</organism>
<dbReference type="PANTHER" id="PTHR10845:SF192">
    <property type="entry name" value="DOUBLE HIT, ISOFORM B"/>
    <property type="match status" value="1"/>
</dbReference>
<dbReference type="Proteomes" id="UP000271241">
    <property type="component" value="Unassembled WGS sequence"/>
</dbReference>
<feature type="transmembrane region" description="Helical" evidence="2">
    <location>
        <begin position="20"/>
        <end position="46"/>
    </location>
</feature>
<dbReference type="InterPro" id="IPR044926">
    <property type="entry name" value="RGS_subdomain_2"/>
</dbReference>
<evidence type="ECO:0000313" key="5">
    <source>
        <dbReference type="Proteomes" id="UP000271241"/>
    </source>
</evidence>
<name>A0A4P9XNT9_9FUNG</name>
<dbReference type="InterPro" id="IPR016137">
    <property type="entry name" value="RGS"/>
</dbReference>
<evidence type="ECO:0000256" key="1">
    <source>
        <dbReference type="SAM" id="MobiDB-lite"/>
    </source>
</evidence>
<gene>
    <name evidence="4" type="ORF">THASP1DRAFT_30570</name>
</gene>
<evidence type="ECO:0000259" key="3">
    <source>
        <dbReference type="PROSITE" id="PS50132"/>
    </source>
</evidence>
<sequence>MLHWDKDHQTPGNDDDLQLFASVLSSAIAGIAILTVLAGHALRVIWPLLLVARRHDGLNTSRASLQRVLSNPGHFDELKYFAGLDFSLENLLFYERAQKCLSLPASSPAFHRELRRLYRSFLSPNSPMELNLEASIAEHFRMLVSRPDTTPEDLRRVVDYIVACIHEDVFPRYVAWATGNHYGRRRFLSIVRHLLVHQSQQHSDSQHANPSLDQSTGANVAVEQGSLEDRICVCAVPRDLESGNLLLQTPLCRPLGSSQSTISPQDWAGRSEQHETGRSSLFTSNMVITCSSQQCIMTPLPETQLSRRGSKSKQLHPKDAHQHSKSQRPFFNADLERDQWSMLALTPEPDAGEDTPSVSGSMMELSELTEDASSSSS</sequence>
<feature type="domain" description="RGS" evidence="3">
    <location>
        <begin position="64"/>
        <end position="174"/>
    </location>
</feature>
<dbReference type="SUPFAM" id="SSF48097">
    <property type="entry name" value="Regulator of G-protein signaling, RGS"/>
    <property type="match status" value="1"/>
</dbReference>
<proteinExistence type="predicted"/>
<dbReference type="OrthoDB" id="196547at2759"/>
<dbReference type="InterPro" id="IPR036305">
    <property type="entry name" value="RGS_sf"/>
</dbReference>
<keyword evidence="2" id="KW-0472">Membrane</keyword>
<evidence type="ECO:0000313" key="4">
    <source>
        <dbReference type="EMBL" id="RKP07615.1"/>
    </source>
</evidence>
<protein>
    <recommendedName>
        <fullName evidence="3">RGS domain-containing protein</fullName>
    </recommendedName>
</protein>
<keyword evidence="5" id="KW-1185">Reference proteome</keyword>
<evidence type="ECO:0000256" key="2">
    <source>
        <dbReference type="SAM" id="Phobius"/>
    </source>
</evidence>
<dbReference type="CDD" id="cd07440">
    <property type="entry name" value="RGS"/>
    <property type="match status" value="1"/>
</dbReference>
<dbReference type="Gene3D" id="1.10.167.10">
    <property type="entry name" value="Regulator of G-protein Signalling 4, domain 2"/>
    <property type="match status" value="1"/>
</dbReference>
<reference evidence="5" key="1">
    <citation type="journal article" date="2018" name="Nat. Microbiol.">
        <title>Leveraging single-cell genomics to expand the fungal tree of life.</title>
        <authorList>
            <person name="Ahrendt S.R."/>
            <person name="Quandt C.A."/>
            <person name="Ciobanu D."/>
            <person name="Clum A."/>
            <person name="Salamov A."/>
            <person name="Andreopoulos B."/>
            <person name="Cheng J.F."/>
            <person name="Woyke T."/>
            <person name="Pelin A."/>
            <person name="Henrissat B."/>
            <person name="Reynolds N.K."/>
            <person name="Benny G.L."/>
            <person name="Smith M.E."/>
            <person name="James T.Y."/>
            <person name="Grigoriev I.V."/>
        </authorList>
    </citation>
    <scope>NUCLEOTIDE SEQUENCE [LARGE SCALE GENOMIC DNA]</scope>
    <source>
        <strain evidence="5">RSA 1356</strain>
    </source>
</reference>
<keyword evidence="2" id="KW-0812">Transmembrane</keyword>
<keyword evidence="2" id="KW-1133">Transmembrane helix</keyword>
<feature type="region of interest" description="Disordered" evidence="1">
    <location>
        <begin position="255"/>
        <end position="275"/>
    </location>
</feature>
<feature type="region of interest" description="Disordered" evidence="1">
    <location>
        <begin position="344"/>
        <end position="377"/>
    </location>
</feature>